<dbReference type="GO" id="GO:0030166">
    <property type="term" value="P:proteoglycan biosynthetic process"/>
    <property type="evidence" value="ECO:0007669"/>
    <property type="project" value="TreeGrafter"/>
</dbReference>
<comment type="cofactor">
    <cofactor evidence="1 6">
        <name>Ca(2+)</name>
        <dbReference type="ChEBI" id="CHEBI:29108"/>
    </cofactor>
</comment>
<evidence type="ECO:0000313" key="8">
    <source>
        <dbReference type="WBParaSite" id="SMUV_0000514101-mRNA-1"/>
    </source>
</evidence>
<dbReference type="InterPro" id="IPR036258">
    <property type="entry name" value="Apyrase_sf"/>
</dbReference>
<dbReference type="WBParaSite" id="SMUV_0000514101-mRNA-1">
    <property type="protein sequence ID" value="SMUV_0000514101-mRNA-1"/>
    <property type="gene ID" value="SMUV_0000514101"/>
</dbReference>
<evidence type="ECO:0000256" key="4">
    <source>
        <dbReference type="ARBA" id="ARBA00022837"/>
    </source>
</evidence>
<reference evidence="8" key="1">
    <citation type="submission" date="2017-02" db="UniProtKB">
        <authorList>
            <consortium name="WormBaseParasite"/>
        </authorList>
    </citation>
    <scope>IDENTIFICATION</scope>
</reference>
<evidence type="ECO:0000256" key="5">
    <source>
        <dbReference type="ARBA" id="ARBA00025738"/>
    </source>
</evidence>
<protein>
    <submittedName>
        <fullName evidence="8">Soluble calcium-activated nucleotidase 1</fullName>
    </submittedName>
</protein>
<feature type="binding site" evidence="6">
    <location>
        <position position="188"/>
    </location>
    <ligand>
        <name>Ca(2+)</name>
        <dbReference type="ChEBI" id="CHEBI:29108"/>
    </ligand>
</feature>
<dbReference type="PANTHER" id="PTHR13023">
    <property type="entry name" value="APYRASE"/>
    <property type="match status" value="1"/>
</dbReference>
<dbReference type="STRING" id="451379.A0A0N5AKV6"/>
<dbReference type="GO" id="GO:0004382">
    <property type="term" value="F:GDP phosphatase activity"/>
    <property type="evidence" value="ECO:0007669"/>
    <property type="project" value="TreeGrafter"/>
</dbReference>
<dbReference type="Pfam" id="PF06079">
    <property type="entry name" value="Apyrase"/>
    <property type="match status" value="1"/>
</dbReference>
<dbReference type="FunFam" id="2.120.10.100:FF:000001">
    <property type="entry name" value="Soluble calcium-activated nucleotidase 1"/>
    <property type="match status" value="1"/>
</dbReference>
<dbReference type="InterPro" id="IPR009283">
    <property type="entry name" value="Apyrase"/>
</dbReference>
<feature type="binding site" evidence="6">
    <location>
        <position position="372"/>
    </location>
    <ligand>
        <name>Ca(2+)</name>
        <dbReference type="ChEBI" id="CHEBI:29108"/>
    </ligand>
</feature>
<evidence type="ECO:0000256" key="3">
    <source>
        <dbReference type="ARBA" id="ARBA00022801"/>
    </source>
</evidence>
<sequence length="377" mass="42229">MPKDSVSPTSRKLPEKLSHSEQSNRSLLVVGSLSVILLASFVSLVYKLSQPGCDLVPYNSTSLSTAVTLDDGTMVFKIVVVTDLDHESKHPTKKNTWQSYMKKGILTISADKTKATVDWNDNEQLSLQSHFAAGGRSMELSDLVEFDGRLLSVDDRTGIIYEINNGEARPWVFLSDGPGNATKGFKAEWMTVKDKELYVGGLGKEWTTTEGVFVNHNPMWIKRVTPSGCVSHIKWVREYKKLRSAAGIEYPGYMIHESAQWSAIHRKWFFMPRRASKEMYTEADDEHRGTNYLLIASEDFDSVEVKLVGTHTGSRGFSAFQFIPGTNDQLIVALKSEEKDGIPVASYITVFDHKKDVILLDEQPLKGAYKYEGIAFV</sequence>
<dbReference type="GO" id="GO:0005509">
    <property type="term" value="F:calcium ion binding"/>
    <property type="evidence" value="ECO:0007669"/>
    <property type="project" value="InterPro"/>
</dbReference>
<feature type="binding site" evidence="6">
    <location>
        <position position="142"/>
    </location>
    <ligand>
        <name>Ca(2+)</name>
        <dbReference type="ChEBI" id="CHEBI:29108"/>
    </ligand>
</feature>
<feature type="binding site" evidence="6">
    <location>
        <position position="141"/>
    </location>
    <ligand>
        <name>Ca(2+)</name>
        <dbReference type="ChEBI" id="CHEBI:29108"/>
    </ligand>
</feature>
<evidence type="ECO:0000256" key="2">
    <source>
        <dbReference type="ARBA" id="ARBA00022723"/>
    </source>
</evidence>
<dbReference type="Gene3D" id="2.120.10.100">
    <property type="entry name" value="Apyrase"/>
    <property type="match status" value="1"/>
</dbReference>
<comment type="similarity">
    <text evidence="5">Belongs to the apyrase family.</text>
</comment>
<feature type="binding site" evidence="6">
    <location>
        <position position="257"/>
    </location>
    <ligand>
        <name>Ca(2+)</name>
        <dbReference type="ChEBI" id="CHEBI:29108"/>
    </ligand>
</feature>
<dbReference type="AlphaFoldDB" id="A0A0N5AKV6"/>
<evidence type="ECO:0000313" key="7">
    <source>
        <dbReference type="Proteomes" id="UP000046393"/>
    </source>
</evidence>
<keyword evidence="4 6" id="KW-0106">Calcium</keyword>
<organism evidence="7 8">
    <name type="scientific">Syphacia muris</name>
    <dbReference type="NCBI Taxonomy" id="451379"/>
    <lineage>
        <taxon>Eukaryota</taxon>
        <taxon>Metazoa</taxon>
        <taxon>Ecdysozoa</taxon>
        <taxon>Nematoda</taxon>
        <taxon>Chromadorea</taxon>
        <taxon>Rhabditida</taxon>
        <taxon>Spirurina</taxon>
        <taxon>Oxyuridomorpha</taxon>
        <taxon>Oxyuroidea</taxon>
        <taxon>Oxyuridae</taxon>
        <taxon>Syphacia</taxon>
    </lineage>
</organism>
<keyword evidence="2 6" id="KW-0479">Metal-binding</keyword>
<proteinExistence type="inferred from homology"/>
<feature type="binding site" evidence="6">
    <location>
        <position position="318"/>
    </location>
    <ligand>
        <name>Ca(2+)</name>
        <dbReference type="ChEBI" id="CHEBI:29108"/>
    </ligand>
</feature>
<dbReference type="PANTHER" id="PTHR13023:SF3">
    <property type="entry name" value="SOLUBLE CALCIUM-ACTIVATED NUCLEOTIDASE 1"/>
    <property type="match status" value="1"/>
</dbReference>
<dbReference type="SUPFAM" id="SSF101887">
    <property type="entry name" value="Apyrase"/>
    <property type="match status" value="1"/>
</dbReference>
<evidence type="ECO:0000256" key="6">
    <source>
        <dbReference type="PIRSR" id="PIRSR609283-1"/>
    </source>
</evidence>
<name>A0A0N5AKV6_9BILA</name>
<evidence type="ECO:0000256" key="1">
    <source>
        <dbReference type="ARBA" id="ARBA00001913"/>
    </source>
</evidence>
<dbReference type="Proteomes" id="UP000046393">
    <property type="component" value="Unplaced"/>
</dbReference>
<accession>A0A0N5AKV6</accession>
<dbReference type="GO" id="GO:0045134">
    <property type="term" value="F:UDP phosphatase activity"/>
    <property type="evidence" value="ECO:0007669"/>
    <property type="project" value="TreeGrafter"/>
</dbReference>
<keyword evidence="7" id="KW-1185">Reference proteome</keyword>
<keyword evidence="3" id="KW-0378">Hydrolase</keyword>